<sequence length="93" mass="10169">MVGVVLVVNFGEDVADVASDVLTTHDPANLNTILMDDQGRVEVNIEGSDQGWMIFLPKYCEPRQHGPVQNIFIEVQDVLLSQSAGLAILFGEQ</sequence>
<accession>A0A0F7LAI2</accession>
<organism evidence="1">
    <name type="scientific">uncultured marine virus</name>
    <dbReference type="NCBI Taxonomy" id="186617"/>
    <lineage>
        <taxon>Viruses</taxon>
        <taxon>environmental samples</taxon>
    </lineage>
</organism>
<dbReference type="EMBL" id="KR029610">
    <property type="protein sequence ID" value="AKH48890.1"/>
    <property type="molecule type" value="Genomic_DNA"/>
</dbReference>
<protein>
    <submittedName>
        <fullName evidence="1">Tail tube B</fullName>
    </submittedName>
</protein>
<name>A0A0F7LAI2_9VIRU</name>
<evidence type="ECO:0000313" key="1">
    <source>
        <dbReference type="EMBL" id="AKH48890.1"/>
    </source>
</evidence>
<reference evidence="1" key="1">
    <citation type="journal article" date="2015" name="Front. Microbiol.">
        <title>Combining genomic sequencing methods to explore viral diversity and reveal potential virus-host interactions.</title>
        <authorList>
            <person name="Chow C.E."/>
            <person name="Winget D.M."/>
            <person name="White R.A.III."/>
            <person name="Hallam S.J."/>
            <person name="Suttle C.A."/>
        </authorList>
    </citation>
    <scope>NUCLEOTIDE SEQUENCE</scope>
    <source>
        <strain evidence="1">Oxic3_4</strain>
    </source>
</reference>
<reference evidence="1" key="2">
    <citation type="submission" date="2015-03" db="EMBL/GenBank/DDBJ databases">
        <authorList>
            <person name="Chow C.-E.T."/>
            <person name="Winget D.M."/>
            <person name="White R.A.III."/>
            <person name="Hallam S.J."/>
            <person name="Suttle C.A."/>
        </authorList>
    </citation>
    <scope>NUCLEOTIDE SEQUENCE</scope>
    <source>
        <strain evidence="1">Oxic3_4</strain>
    </source>
</reference>
<proteinExistence type="predicted"/>